<feature type="region of interest" description="Disordered" evidence="1">
    <location>
        <begin position="102"/>
        <end position="123"/>
    </location>
</feature>
<evidence type="ECO:0000313" key="2">
    <source>
        <dbReference type="EMBL" id="QLI70772.1"/>
    </source>
</evidence>
<sequence>MSSAINIVRRRSIPERSIRVLVSPTPVTFAERRSVLQVLEQYGPVQVFKMTPGYHANFISVTKEAATASKLVEYSPLTYHIPVNQMNTDVCIADLDDSESLNSLKSKSNRPSMTAAPDQPPPLVTKHVFTSHAASSHQEQRQFTLEIFPAPDYMHKFAMTGSPLHHSWPEAYRKDKSFLAATLKQSLPQTMASKGLAHWLFDVGSNNASESERKAERLQLKGWMPSKMKD</sequence>
<reference evidence="2 3" key="1">
    <citation type="submission" date="2020-07" db="EMBL/GenBank/DDBJ databases">
        <title>Telomere length de novo assembly of all 7 chromosomes of the fungus, Metarhizium brunneum, using a novel assembly pipeline.</title>
        <authorList>
            <person name="Saud z."/>
            <person name="Kortsinoglou A."/>
            <person name="Kouvelis V.N."/>
            <person name="Butt T.M."/>
        </authorList>
    </citation>
    <scope>NUCLEOTIDE SEQUENCE [LARGE SCALE GENOMIC DNA]</scope>
    <source>
        <strain evidence="2 3">4556</strain>
    </source>
</reference>
<dbReference type="RefSeq" id="XP_014545638.1">
    <property type="nucleotide sequence ID" value="XM_014690152.1"/>
</dbReference>
<evidence type="ECO:0000313" key="3">
    <source>
        <dbReference type="Proteomes" id="UP000510686"/>
    </source>
</evidence>
<dbReference type="GeneID" id="26241671"/>
<dbReference type="AlphaFoldDB" id="A0A7D5V1I6"/>
<organism evidence="2 3">
    <name type="scientific">Metarhizium brunneum</name>
    <dbReference type="NCBI Taxonomy" id="500148"/>
    <lineage>
        <taxon>Eukaryota</taxon>
        <taxon>Fungi</taxon>
        <taxon>Dikarya</taxon>
        <taxon>Ascomycota</taxon>
        <taxon>Pezizomycotina</taxon>
        <taxon>Sordariomycetes</taxon>
        <taxon>Hypocreomycetidae</taxon>
        <taxon>Hypocreales</taxon>
        <taxon>Clavicipitaceae</taxon>
        <taxon>Metarhizium</taxon>
    </lineage>
</organism>
<dbReference type="KEGG" id="mbrn:26241671"/>
<dbReference type="EMBL" id="CP058935">
    <property type="protein sequence ID" value="QLI70772.1"/>
    <property type="molecule type" value="Genomic_DNA"/>
</dbReference>
<accession>A0A7D5V1I6</accession>
<dbReference type="Proteomes" id="UP000510686">
    <property type="component" value="Chromosome 4"/>
</dbReference>
<evidence type="ECO:0008006" key="4">
    <source>
        <dbReference type="Google" id="ProtNLM"/>
    </source>
</evidence>
<keyword evidence="3" id="KW-1185">Reference proteome</keyword>
<proteinExistence type="predicted"/>
<dbReference type="OrthoDB" id="5367448at2759"/>
<name>A0A7D5V1I6_9HYPO</name>
<protein>
    <recommendedName>
        <fullName evidence="4">Pal1-like protein</fullName>
    </recommendedName>
</protein>
<gene>
    <name evidence="2" type="ORF">G6M90_00g074280</name>
</gene>
<evidence type="ECO:0000256" key="1">
    <source>
        <dbReference type="SAM" id="MobiDB-lite"/>
    </source>
</evidence>